<dbReference type="InterPro" id="IPR009078">
    <property type="entry name" value="Ferritin-like_SF"/>
</dbReference>
<name>A0A1T4WPA5_9CLOT</name>
<evidence type="ECO:0000313" key="2">
    <source>
        <dbReference type="Proteomes" id="UP000190105"/>
    </source>
</evidence>
<keyword evidence="2" id="KW-1185">Reference proteome</keyword>
<dbReference type="RefSeq" id="WP_078695488.1">
    <property type="nucleotide sequence ID" value="NZ_FUYH01000003.1"/>
</dbReference>
<reference evidence="2" key="1">
    <citation type="submission" date="2017-02" db="EMBL/GenBank/DDBJ databases">
        <authorList>
            <person name="Varghese N."/>
            <person name="Submissions S."/>
        </authorList>
    </citation>
    <scope>NUCLEOTIDE SEQUENCE [LARGE SCALE GENOMIC DNA]</scope>
    <source>
        <strain evidence="2">USBA 833</strain>
    </source>
</reference>
<keyword evidence="1" id="KW-0946">Virion</keyword>
<proteinExistence type="predicted"/>
<gene>
    <name evidence="1" type="ORF">SAMN05443428_10313</name>
</gene>
<evidence type="ECO:0000313" key="1">
    <source>
        <dbReference type="EMBL" id="SKA79182.1"/>
    </source>
</evidence>
<dbReference type="InterPro" id="IPR012851">
    <property type="entry name" value="Spore_coat_CotF-like"/>
</dbReference>
<dbReference type="Gene3D" id="1.20.1260.10">
    <property type="match status" value="1"/>
</dbReference>
<dbReference type="CDD" id="cd00657">
    <property type="entry name" value="Ferritin_like"/>
    <property type="match status" value="1"/>
</dbReference>
<dbReference type="AlphaFoldDB" id="A0A1T4WPA5"/>
<dbReference type="Proteomes" id="UP000190105">
    <property type="component" value="Unassembled WGS sequence"/>
</dbReference>
<dbReference type="STRING" id="1147123.SAMN05443428_10313"/>
<keyword evidence="1" id="KW-0167">Capsid protein</keyword>
<protein>
    <submittedName>
        <fullName evidence="1">Spore coat protein CotF</fullName>
    </submittedName>
</protein>
<dbReference type="OrthoDB" id="1706542at2"/>
<accession>A0A1T4WPA5</accession>
<dbReference type="Pfam" id="PF07875">
    <property type="entry name" value="Coat_F"/>
    <property type="match status" value="1"/>
</dbReference>
<dbReference type="SUPFAM" id="SSF47240">
    <property type="entry name" value="Ferritin-like"/>
    <property type="match status" value="1"/>
</dbReference>
<sequence>MINLTQKERTLLQDQKSHEELCIKKYTNYANQTQDPQLKQIFMQHAQQEQQHLNTINQILNGQVPNVNQQGQQNQQNQQAQTFNPSPMQVGMTNQADADLCKDMLGTEKYVSSSYNTAIFEFRDHNIRQALNHIQKEEQEHGEDIFKYMESHGMYQAQ</sequence>
<dbReference type="EMBL" id="FUYH01000003">
    <property type="protein sequence ID" value="SKA79182.1"/>
    <property type="molecule type" value="Genomic_DNA"/>
</dbReference>
<organism evidence="1 2">
    <name type="scientific">Caloramator quimbayensis</name>
    <dbReference type="NCBI Taxonomy" id="1147123"/>
    <lineage>
        <taxon>Bacteria</taxon>
        <taxon>Bacillati</taxon>
        <taxon>Bacillota</taxon>
        <taxon>Clostridia</taxon>
        <taxon>Eubacteriales</taxon>
        <taxon>Clostridiaceae</taxon>
        <taxon>Caloramator</taxon>
    </lineage>
</organism>
<dbReference type="InterPro" id="IPR012347">
    <property type="entry name" value="Ferritin-like"/>
</dbReference>